<evidence type="ECO:0000313" key="1">
    <source>
        <dbReference type="EMBL" id="KKN70254.1"/>
    </source>
</evidence>
<organism evidence="1">
    <name type="scientific">marine sediment metagenome</name>
    <dbReference type="NCBI Taxonomy" id="412755"/>
    <lineage>
        <taxon>unclassified sequences</taxon>
        <taxon>metagenomes</taxon>
        <taxon>ecological metagenomes</taxon>
    </lineage>
</organism>
<reference evidence="1" key="1">
    <citation type="journal article" date="2015" name="Nature">
        <title>Complex archaea that bridge the gap between prokaryotes and eukaryotes.</title>
        <authorList>
            <person name="Spang A."/>
            <person name="Saw J.H."/>
            <person name="Jorgensen S.L."/>
            <person name="Zaremba-Niedzwiedzka K."/>
            <person name="Martijn J."/>
            <person name="Lind A.E."/>
            <person name="van Eijk R."/>
            <person name="Schleper C."/>
            <person name="Guy L."/>
            <person name="Ettema T.J."/>
        </authorList>
    </citation>
    <scope>NUCLEOTIDE SEQUENCE</scope>
</reference>
<dbReference type="EMBL" id="LAZR01000407">
    <property type="protein sequence ID" value="KKN70254.1"/>
    <property type="molecule type" value="Genomic_DNA"/>
</dbReference>
<name>A0A0F9STT4_9ZZZZ</name>
<accession>A0A0F9STT4</accession>
<dbReference type="AlphaFoldDB" id="A0A0F9STT4"/>
<sequence>MQGELPRFEDATVVAPGPAMPLSPQLEGLGQLGEAAMKVGITQIKSATIAQKYKVGTDIINHSSALGQEYMQKSPSVQNVGDFNKIYDQYSSATVASVLPANRPYTERMLSYHRNLITNRLALQAASVARNETAFQFQNSISTFSNQMGNLAREGARIGHSNDLIDVFKKSPPGTVSLNPATQGALSFHGQVNQLVEDGVASRMITGEQGAVYKKSANQEFTTQQLLGHYENLRQQVAQDPSLAPELPKYRNFVLTSPQFDKIYSPHDRNVTLSKMHAIDVQAAQNDGINRANLQMKIHSLHDQTIATGTPNPQLLTDIIGLKPELAVDLSHELEIDKNVHAIVQSHSENLQDATSTAIRLKNEGLVGDEAKSPYASYILASKNAASTRLKQVAQNMENNPVRFVLNRESSSGDLQAIENNPAIQNKAQAMTNYFVEHEKQMNIPDNKIQAQPMSLNITDADSIRNAVDPATGQKSLQAGLKMLNDKLSRDPDNFNYYKNGLVKAGLDTAYFDLVNIAQVPSNAVYLQGVEAALTHDSTASKDQKLTNLVVLKGTQQAVKQPNSTLKKAIFTDDSVNKYLTAINAGAHTDSSTTDSLKNTMFKYGQWLYANSNMTQDQVVKQIKTVFVTNLFSYVGRSYVVPHDQNPDSVKETMNYMDFYLKTAPIEPEGNPSLNLSHKYLTNITRENAINQGHWINDNKGNYIKTDSMGHPILLPGHRLFGFTSKQAADPNFLRKFAPMVKKIPLTLKNIETTPLQIRFDNFALTKD</sequence>
<comment type="caution">
    <text evidence="1">The sequence shown here is derived from an EMBL/GenBank/DDBJ whole genome shotgun (WGS) entry which is preliminary data.</text>
</comment>
<proteinExistence type="predicted"/>
<gene>
    <name evidence="1" type="ORF">LCGC14_0432790</name>
</gene>
<protein>
    <submittedName>
        <fullName evidence="1">Uncharacterized protein</fullName>
    </submittedName>
</protein>